<keyword evidence="2" id="KW-0472">Membrane</keyword>
<comment type="caution">
    <text evidence="3">The sequence shown here is derived from an EMBL/GenBank/DDBJ whole genome shotgun (WGS) entry which is preliminary data.</text>
</comment>
<feature type="transmembrane region" description="Helical" evidence="2">
    <location>
        <begin position="365"/>
        <end position="386"/>
    </location>
</feature>
<dbReference type="Pfam" id="PF04403">
    <property type="entry name" value="PqiA"/>
    <property type="match status" value="1"/>
</dbReference>
<dbReference type="AlphaFoldDB" id="A0A9X0W4V4"/>
<keyword evidence="2" id="KW-0812">Transmembrane</keyword>
<dbReference type="EMBL" id="NRRY01000001">
    <property type="protein sequence ID" value="MBK1616880.1"/>
    <property type="molecule type" value="Genomic_DNA"/>
</dbReference>
<accession>A0A9X0W4V4</accession>
<evidence type="ECO:0000256" key="2">
    <source>
        <dbReference type="SAM" id="Phobius"/>
    </source>
</evidence>
<feature type="transmembrane region" description="Helical" evidence="2">
    <location>
        <begin position="204"/>
        <end position="225"/>
    </location>
</feature>
<protein>
    <recommendedName>
        <fullName evidence="5">Paraquat-inducible protein A</fullName>
    </recommendedName>
</protein>
<proteinExistence type="predicted"/>
<sequence length="397" mass="43671">MLSEVEQVLRRRNAAGDSWVDRLQGSLRQGVQDWLVDFDQLRARVPLYADAVLEELDRPENRREIQRQLLQAIEQASNATFTQVDRSLQRQIEQTHGCETTADCIEQLGQTASRLQARAQIGALWTLGCVSLLFLLAWRDPGLPLSSGWRPPQGTSQREDAADTARPIPSPPPSHATCSEAEARAEAEAGMPLASRRRTLAPELMLMLAAATLVLLSAGVMTPMIEVEARIDELSLSLLGKPVVFTDQVLYFQSKSILDLVQVLTATGAADMILVAGLVVLFSLIFPTAKIMASLIYYTDLKGWRSRALVRFFALRSGKWSMADVLVVAILMAYIGFDGLISSQLAELSGLGRQVDLLTTNGTNLQLGFFLFLAFVIASLFLSAMLEARAPRSRPTQ</sequence>
<name>A0A9X0W4V4_9GAMM</name>
<feature type="transmembrane region" description="Helical" evidence="2">
    <location>
        <begin position="320"/>
        <end position="345"/>
    </location>
</feature>
<keyword evidence="4" id="KW-1185">Reference proteome</keyword>
<keyword evidence="2" id="KW-1133">Transmembrane helix</keyword>
<dbReference type="InterPro" id="IPR007498">
    <property type="entry name" value="PqiA-like"/>
</dbReference>
<feature type="transmembrane region" description="Helical" evidence="2">
    <location>
        <begin position="273"/>
        <end position="299"/>
    </location>
</feature>
<evidence type="ECO:0000313" key="4">
    <source>
        <dbReference type="Proteomes" id="UP001138768"/>
    </source>
</evidence>
<evidence type="ECO:0000256" key="1">
    <source>
        <dbReference type="SAM" id="MobiDB-lite"/>
    </source>
</evidence>
<evidence type="ECO:0008006" key="5">
    <source>
        <dbReference type="Google" id="ProtNLM"/>
    </source>
</evidence>
<reference evidence="3 4" key="1">
    <citation type="journal article" date="2020" name="Microorganisms">
        <title>Osmotic Adaptation and Compatible Solute Biosynthesis of Phototrophic Bacteria as Revealed from Genome Analyses.</title>
        <authorList>
            <person name="Imhoff J.F."/>
            <person name="Rahn T."/>
            <person name="Kunzel S."/>
            <person name="Keller A."/>
            <person name="Neulinger S.C."/>
        </authorList>
    </citation>
    <scope>NUCLEOTIDE SEQUENCE [LARGE SCALE GENOMIC DNA]</scope>
    <source>
        <strain evidence="3 4">DSM 25653</strain>
    </source>
</reference>
<feature type="region of interest" description="Disordered" evidence="1">
    <location>
        <begin position="146"/>
        <end position="183"/>
    </location>
</feature>
<evidence type="ECO:0000313" key="3">
    <source>
        <dbReference type="EMBL" id="MBK1616880.1"/>
    </source>
</evidence>
<gene>
    <name evidence="3" type="ORF">CKO42_00110</name>
</gene>
<dbReference type="Proteomes" id="UP001138768">
    <property type="component" value="Unassembled WGS sequence"/>
</dbReference>
<organism evidence="3 4">
    <name type="scientific">Lamprobacter modestohalophilus</name>
    <dbReference type="NCBI Taxonomy" id="1064514"/>
    <lineage>
        <taxon>Bacteria</taxon>
        <taxon>Pseudomonadati</taxon>
        <taxon>Pseudomonadota</taxon>
        <taxon>Gammaproteobacteria</taxon>
        <taxon>Chromatiales</taxon>
        <taxon>Chromatiaceae</taxon>
        <taxon>Lamprobacter</taxon>
    </lineage>
</organism>